<sequence length="400" mass="46229">MNTNTTPLLINKNKIIEKLNRIDFADSSVYDEKWLQTIIFENTDLLPIHEINPDYTDLVPICMELQSSSGRIDCLYVTTAGRIIIVEVKLYRNPQSRREVVGQTLDYAKDLNKWSYTELDNQVKRRTGDVSLYECVKAHCNDLPEAYFIDAVQKSLSGGKFLLMVVGDGIREGANEINDFLTRNASLEFSFAMVEMMIFKMENDSLLVQPRLLQKTEIVERHVISIENANISVAANLSEDVAIDRLESNSNNQPTEDQILNQEYWSQFLSELKLDDSAQPICNTSKQSSISMSLPPSGMIAWVTLYKDKKSDSIGVFIRFVNNDKGRYFYHELARLKNKLDVRVNDKLSWNDDERRISITPLNINYMEQYNRHKVFEYYSSNLNLLINTFRPLLLRLSKE</sequence>
<gene>
    <name evidence="1" type="ORF">GCM10009111_02410</name>
</gene>
<dbReference type="Proteomes" id="UP001500021">
    <property type="component" value="Unassembled WGS sequence"/>
</dbReference>
<evidence type="ECO:0000313" key="1">
    <source>
        <dbReference type="EMBL" id="GAA0810829.1"/>
    </source>
</evidence>
<keyword evidence="2" id="KW-1185">Reference proteome</keyword>
<dbReference type="Gene3D" id="3.40.1350.10">
    <property type="match status" value="1"/>
</dbReference>
<protein>
    <recommendedName>
        <fullName evidence="3">DUF4268 domain-containing protein</fullName>
    </recommendedName>
</protein>
<dbReference type="EMBL" id="BAAAFA010000001">
    <property type="protein sequence ID" value="GAA0810829.1"/>
    <property type="molecule type" value="Genomic_DNA"/>
</dbReference>
<evidence type="ECO:0008006" key="3">
    <source>
        <dbReference type="Google" id="ProtNLM"/>
    </source>
</evidence>
<comment type="caution">
    <text evidence="1">The sequence shown here is derived from an EMBL/GenBank/DDBJ whole genome shotgun (WGS) entry which is preliminary data.</text>
</comment>
<dbReference type="RefSeq" id="WP_343813988.1">
    <property type="nucleotide sequence ID" value="NZ_BAAAFA010000001.1"/>
</dbReference>
<name>A0ABN1L2K8_9GAMM</name>
<proteinExistence type="predicted"/>
<organism evidence="1 2">
    <name type="scientific">Colwellia asteriadis</name>
    <dbReference type="NCBI Taxonomy" id="517723"/>
    <lineage>
        <taxon>Bacteria</taxon>
        <taxon>Pseudomonadati</taxon>
        <taxon>Pseudomonadota</taxon>
        <taxon>Gammaproteobacteria</taxon>
        <taxon>Alteromonadales</taxon>
        <taxon>Colwelliaceae</taxon>
        <taxon>Colwellia</taxon>
    </lineage>
</organism>
<reference evidence="1 2" key="1">
    <citation type="journal article" date="2019" name="Int. J. Syst. Evol. Microbiol.">
        <title>The Global Catalogue of Microorganisms (GCM) 10K type strain sequencing project: providing services to taxonomists for standard genome sequencing and annotation.</title>
        <authorList>
            <consortium name="The Broad Institute Genomics Platform"/>
            <consortium name="The Broad Institute Genome Sequencing Center for Infectious Disease"/>
            <person name="Wu L."/>
            <person name="Ma J."/>
        </authorList>
    </citation>
    <scope>NUCLEOTIDE SEQUENCE [LARGE SCALE GENOMIC DNA]</scope>
    <source>
        <strain evidence="1 2">JCM 15608</strain>
    </source>
</reference>
<evidence type="ECO:0000313" key="2">
    <source>
        <dbReference type="Proteomes" id="UP001500021"/>
    </source>
</evidence>
<accession>A0ABN1L2K8</accession>
<dbReference type="InterPro" id="IPR011856">
    <property type="entry name" value="tRNA_endonuc-like_dom_sf"/>
</dbReference>